<sequence length="292" mass="32233">MNLQNPQLTRRSWLTGLAGLLLSACRPVTLLNAVIPDKGMRIHRDIAFGPHSRQRLDIYQPRDHAATPRPVVLFFYGGSWESGSKQDYLFVAEALTSQGMLVVIADYRLYPELKFPQLMQDPALALQWVKQHVAEYQGDASRVFLMGHSAGAHLAVMLTLNAAYLAAVGLSPTAIKGTIGLAGPYDFLPLTSDTLRAIFAPAEQEWQSQPIYFVSGQHPPLLLLAGLKDQTVWPRNSINLARALEAQGSEVKLLTYANYNHVDMVAKLARPLRGNSPLLQDICDWIGQHASA</sequence>
<dbReference type="Pfam" id="PF20434">
    <property type="entry name" value="BD-FAE"/>
    <property type="match status" value="1"/>
</dbReference>
<dbReference type="PANTHER" id="PTHR48081">
    <property type="entry name" value="AB HYDROLASE SUPERFAMILY PROTEIN C4A8.06C"/>
    <property type="match status" value="1"/>
</dbReference>
<gene>
    <name evidence="3" type="ORF">ACFQ1T_04690</name>
</gene>
<dbReference type="EMBL" id="JBHTJW010000002">
    <property type="protein sequence ID" value="MFD0929073.1"/>
    <property type="molecule type" value="Genomic_DNA"/>
</dbReference>
<proteinExistence type="predicted"/>
<dbReference type="InterPro" id="IPR050300">
    <property type="entry name" value="GDXG_lipolytic_enzyme"/>
</dbReference>
<dbReference type="PANTHER" id="PTHR48081:SF9">
    <property type="entry name" value="CARBOXYLESTERASE"/>
    <property type="match status" value="1"/>
</dbReference>
<protein>
    <submittedName>
        <fullName evidence="3">Alpha/beta hydrolase</fullName>
    </submittedName>
</protein>
<dbReference type="SUPFAM" id="SSF53474">
    <property type="entry name" value="alpha/beta-Hydrolases"/>
    <property type="match status" value="1"/>
</dbReference>
<organism evidence="3 4">
    <name type="scientific">Methylophilus glucosoxydans</name>
    <dbReference type="NCBI Taxonomy" id="752553"/>
    <lineage>
        <taxon>Bacteria</taxon>
        <taxon>Pseudomonadati</taxon>
        <taxon>Pseudomonadota</taxon>
        <taxon>Betaproteobacteria</taxon>
        <taxon>Nitrosomonadales</taxon>
        <taxon>Methylophilaceae</taxon>
        <taxon>Methylophilus</taxon>
    </lineage>
</organism>
<evidence type="ECO:0000256" key="1">
    <source>
        <dbReference type="ARBA" id="ARBA00022801"/>
    </source>
</evidence>
<dbReference type="Proteomes" id="UP001597106">
    <property type="component" value="Unassembled WGS sequence"/>
</dbReference>
<evidence type="ECO:0000313" key="4">
    <source>
        <dbReference type="Proteomes" id="UP001597106"/>
    </source>
</evidence>
<comment type="caution">
    <text evidence="3">The sequence shown here is derived from an EMBL/GenBank/DDBJ whole genome shotgun (WGS) entry which is preliminary data.</text>
</comment>
<evidence type="ECO:0000259" key="2">
    <source>
        <dbReference type="Pfam" id="PF20434"/>
    </source>
</evidence>
<dbReference type="InterPro" id="IPR049492">
    <property type="entry name" value="BD-FAE-like_dom"/>
</dbReference>
<accession>A0ABW3GFF9</accession>
<reference evidence="4" key="1">
    <citation type="journal article" date="2019" name="Int. J. Syst. Evol. Microbiol.">
        <title>The Global Catalogue of Microorganisms (GCM) 10K type strain sequencing project: providing services to taxonomists for standard genome sequencing and annotation.</title>
        <authorList>
            <consortium name="The Broad Institute Genomics Platform"/>
            <consortium name="The Broad Institute Genome Sequencing Center for Infectious Disease"/>
            <person name="Wu L."/>
            <person name="Ma J."/>
        </authorList>
    </citation>
    <scope>NUCLEOTIDE SEQUENCE [LARGE SCALE GENOMIC DNA]</scope>
    <source>
        <strain evidence="4">CCUG 59685</strain>
    </source>
</reference>
<feature type="domain" description="BD-FAE-like" evidence="2">
    <location>
        <begin position="56"/>
        <end position="244"/>
    </location>
</feature>
<keyword evidence="4" id="KW-1185">Reference proteome</keyword>
<dbReference type="GO" id="GO:0016787">
    <property type="term" value="F:hydrolase activity"/>
    <property type="evidence" value="ECO:0007669"/>
    <property type="project" value="UniProtKB-KW"/>
</dbReference>
<dbReference type="RefSeq" id="WP_379074395.1">
    <property type="nucleotide sequence ID" value="NZ_JBHTJW010000002.1"/>
</dbReference>
<keyword evidence="1 3" id="KW-0378">Hydrolase</keyword>
<dbReference type="Gene3D" id="3.40.50.1820">
    <property type="entry name" value="alpha/beta hydrolase"/>
    <property type="match status" value="1"/>
</dbReference>
<name>A0ABW3GFF9_9PROT</name>
<evidence type="ECO:0000313" key="3">
    <source>
        <dbReference type="EMBL" id="MFD0929073.1"/>
    </source>
</evidence>
<dbReference type="InterPro" id="IPR029058">
    <property type="entry name" value="AB_hydrolase_fold"/>
</dbReference>